<evidence type="ECO:0000313" key="2">
    <source>
        <dbReference type="Proteomes" id="UP000238426"/>
    </source>
</evidence>
<keyword evidence="2" id="KW-1185">Reference proteome</keyword>
<organism evidence="1 2">
    <name type="scientific">Aurantibacter aestuarii</name>
    <dbReference type="NCBI Taxonomy" id="1266046"/>
    <lineage>
        <taxon>Bacteria</taxon>
        <taxon>Pseudomonadati</taxon>
        <taxon>Bacteroidota</taxon>
        <taxon>Flavobacteriia</taxon>
        <taxon>Flavobacteriales</taxon>
        <taxon>Flavobacteriaceae</taxon>
        <taxon>Aurantibacter</taxon>
    </lineage>
</organism>
<accession>A0A2T1N4M3</accession>
<gene>
    <name evidence="1" type="ORF">C7H52_13210</name>
</gene>
<reference evidence="1 2" key="1">
    <citation type="submission" date="2018-03" db="EMBL/GenBank/DDBJ databases">
        <title>Mesoflavibacter sp. HG37 and Mesoflavibacter sp. HG96 sp.nov., two marine bacteria isolated from seawater of Western Pacific Ocean.</title>
        <authorList>
            <person name="Cheng H."/>
            <person name="Wu Y.-H."/>
            <person name="Guo L.-L."/>
            <person name="Xu X.-W."/>
        </authorList>
    </citation>
    <scope>NUCLEOTIDE SEQUENCE [LARGE SCALE GENOMIC DNA]</scope>
    <source>
        <strain evidence="1 2">KCTC 32269</strain>
    </source>
</reference>
<comment type="caution">
    <text evidence="1">The sequence shown here is derived from an EMBL/GenBank/DDBJ whole genome shotgun (WGS) entry which is preliminary data.</text>
</comment>
<name>A0A2T1N4M3_9FLAO</name>
<protein>
    <submittedName>
        <fullName evidence="1">DUF2851 domain-containing protein</fullName>
    </submittedName>
</protein>
<dbReference type="Pfam" id="PF11013">
    <property type="entry name" value="DUF2851"/>
    <property type="match status" value="1"/>
</dbReference>
<dbReference type="AlphaFoldDB" id="A0A2T1N4M3"/>
<dbReference type="OrthoDB" id="1005072at2"/>
<dbReference type="EMBL" id="PXOQ01000019">
    <property type="protein sequence ID" value="PSG86101.1"/>
    <property type="molecule type" value="Genomic_DNA"/>
</dbReference>
<proteinExistence type="predicted"/>
<evidence type="ECO:0000313" key="1">
    <source>
        <dbReference type="EMBL" id="PSG86101.1"/>
    </source>
</evidence>
<dbReference type="InterPro" id="IPR021272">
    <property type="entry name" value="DUF2851"/>
</dbReference>
<dbReference type="Proteomes" id="UP000238426">
    <property type="component" value="Unassembled WGS sequence"/>
</dbReference>
<sequence length="424" mass="50125">MKEDFLHYVWQFKKFDSNKLFTTASEVVVIENLGLLNTNAGPDFFNAKLKIGQQLWAGNIEIHLKSSDWYLHNHEIDKTYDSVILHVVWEHDVEIFRKDNSTLPTLELKNYIDKDAIVGYEKLFSQKQKWINCEDHIKFTNTFLLNNWLEKIYIERLENKCVLINELLLLTKNNWEAVFFKLLCKNFGLKVNGEGFFQWSNQTPFHVVRKQQHSVEDLEALFFGQANLLNSNFQDHYPKMLQQKYMFLKQKFNLDSTTAQIHFFRLRPNNFPTLRLSQLAVLYYKHSNLFLKLMQAEQLETIYGIFDIETTDYWKTHYTFEKSSKTSQKKLTRAFIDLLIINTIIPLKFAYQKSIGVESFEHLYEVLRQIQPEKNTLVDGFLNLGIHVKSAFDTQSLIQLKSNYCDKNNCLHCAIGNNILQQKQ</sequence>
<dbReference type="RefSeq" id="WP_106464379.1">
    <property type="nucleotide sequence ID" value="NZ_PXOQ01000019.1"/>
</dbReference>